<protein>
    <submittedName>
        <fullName evidence="1">Uncharacterized protein</fullName>
    </submittedName>
</protein>
<evidence type="ECO:0000313" key="1">
    <source>
        <dbReference type="EMBL" id="KAI0066215.1"/>
    </source>
</evidence>
<gene>
    <name evidence="1" type="ORF">BV25DRAFT_1797230</name>
</gene>
<reference evidence="1" key="1">
    <citation type="submission" date="2021-03" db="EMBL/GenBank/DDBJ databases">
        <authorList>
            <consortium name="DOE Joint Genome Institute"/>
            <person name="Ahrendt S."/>
            <person name="Looney B.P."/>
            <person name="Miyauchi S."/>
            <person name="Morin E."/>
            <person name="Drula E."/>
            <person name="Courty P.E."/>
            <person name="Chicoki N."/>
            <person name="Fauchery L."/>
            <person name="Kohler A."/>
            <person name="Kuo A."/>
            <person name="Labutti K."/>
            <person name="Pangilinan J."/>
            <person name="Lipzen A."/>
            <person name="Riley R."/>
            <person name="Andreopoulos W."/>
            <person name="He G."/>
            <person name="Johnson J."/>
            <person name="Barry K.W."/>
            <person name="Grigoriev I.V."/>
            <person name="Nagy L."/>
            <person name="Hibbett D."/>
            <person name="Henrissat B."/>
            <person name="Matheny P.B."/>
            <person name="Labbe J."/>
            <person name="Martin F."/>
        </authorList>
    </citation>
    <scope>NUCLEOTIDE SEQUENCE</scope>
    <source>
        <strain evidence="1">HHB10654</strain>
    </source>
</reference>
<reference evidence="1" key="2">
    <citation type="journal article" date="2022" name="New Phytol.">
        <title>Evolutionary transition to the ectomycorrhizal habit in the genomes of a hyperdiverse lineage of mushroom-forming fungi.</title>
        <authorList>
            <person name="Looney B."/>
            <person name="Miyauchi S."/>
            <person name="Morin E."/>
            <person name="Drula E."/>
            <person name="Courty P.E."/>
            <person name="Kohler A."/>
            <person name="Kuo A."/>
            <person name="LaButti K."/>
            <person name="Pangilinan J."/>
            <person name="Lipzen A."/>
            <person name="Riley R."/>
            <person name="Andreopoulos W."/>
            <person name="He G."/>
            <person name="Johnson J."/>
            <person name="Nolan M."/>
            <person name="Tritt A."/>
            <person name="Barry K.W."/>
            <person name="Grigoriev I.V."/>
            <person name="Nagy L.G."/>
            <person name="Hibbett D."/>
            <person name="Henrissat B."/>
            <person name="Matheny P.B."/>
            <person name="Labbe J."/>
            <person name="Martin F.M."/>
        </authorList>
    </citation>
    <scope>NUCLEOTIDE SEQUENCE</scope>
    <source>
        <strain evidence="1">HHB10654</strain>
    </source>
</reference>
<dbReference type="Proteomes" id="UP000814140">
    <property type="component" value="Unassembled WGS sequence"/>
</dbReference>
<evidence type="ECO:0000313" key="2">
    <source>
        <dbReference type="Proteomes" id="UP000814140"/>
    </source>
</evidence>
<comment type="caution">
    <text evidence="1">The sequence shown here is derived from an EMBL/GenBank/DDBJ whole genome shotgun (WGS) entry which is preliminary data.</text>
</comment>
<accession>A0ACB8TCA4</accession>
<name>A0ACB8TCA4_9AGAM</name>
<keyword evidence="2" id="KW-1185">Reference proteome</keyword>
<proteinExistence type="predicted"/>
<organism evidence="1 2">
    <name type="scientific">Artomyces pyxidatus</name>
    <dbReference type="NCBI Taxonomy" id="48021"/>
    <lineage>
        <taxon>Eukaryota</taxon>
        <taxon>Fungi</taxon>
        <taxon>Dikarya</taxon>
        <taxon>Basidiomycota</taxon>
        <taxon>Agaricomycotina</taxon>
        <taxon>Agaricomycetes</taxon>
        <taxon>Russulales</taxon>
        <taxon>Auriscalpiaceae</taxon>
        <taxon>Artomyces</taxon>
    </lineage>
</organism>
<sequence length="520" mass="57483">MTSVAQPVDIGEQHLFTCLSCSIAFLTAEDQRDHYRSDHHRYNMKRRVASLPPVSVAVFNQKVLERRQETAVMLSPKGSTCEVCGKSYTTDNAYRSHINSKKHRENELRAASRPPRGEEAEAEVAEQDAPASSSTPAPVEVLPAITEDPVSSVPSSGVALTVDADAGEEEVNLTLDQKIAAARSRLSPSHCLFCSTVSPSLEENLTHMSAEHSFFIPDAEFLVDLTGLIIYLGEKIAVGNVCIYCNGKGREFRTLDAVRKHMIDKSHCKIAYDSENDMLEVSDYYDFSTSYPDVEERRKRKAERKAKKAEAAAAAAAKDAEQGWEDAEDVDGEVDEVVDESASEESETESDDDTSDDDSIPDNQITYGDSHLELVLPSGNRIGHRSMRRYYAQSFPGARKPEDPNSGAAIVRRLLADKNFALVPRGGGFGAFGAGTQVVKARNRGEAREAGRHIREHRDQKRREDFKTRVGFIHNAQKHYRDPLLQVRSFSSSLLGVHAEIGLAVIVSSLLQLCIFIVAW</sequence>
<dbReference type="EMBL" id="MU277193">
    <property type="protein sequence ID" value="KAI0066215.1"/>
    <property type="molecule type" value="Genomic_DNA"/>
</dbReference>